<dbReference type="NCBIfam" id="TIGR02352">
    <property type="entry name" value="thiamin_ThiO"/>
    <property type="match status" value="1"/>
</dbReference>
<evidence type="ECO:0000256" key="3">
    <source>
        <dbReference type="ARBA" id="ARBA00023002"/>
    </source>
</evidence>
<organism evidence="5 6">
    <name type="scientific">Thiohalocapsa halophila</name>
    <dbReference type="NCBI Taxonomy" id="69359"/>
    <lineage>
        <taxon>Bacteria</taxon>
        <taxon>Pseudomonadati</taxon>
        <taxon>Pseudomonadota</taxon>
        <taxon>Gammaproteobacteria</taxon>
        <taxon>Chromatiales</taxon>
        <taxon>Chromatiaceae</taxon>
        <taxon>Thiohalocapsa</taxon>
    </lineage>
</organism>
<gene>
    <name evidence="5" type="primary">thiO</name>
    <name evidence="5" type="ORF">CKO31_25050</name>
</gene>
<dbReference type="Proteomes" id="UP000748752">
    <property type="component" value="Unassembled WGS sequence"/>
</dbReference>
<keyword evidence="6" id="KW-1185">Reference proteome</keyword>
<dbReference type="PANTHER" id="PTHR13847:SF289">
    <property type="entry name" value="GLYCINE OXIDASE"/>
    <property type="match status" value="1"/>
</dbReference>
<evidence type="ECO:0000313" key="5">
    <source>
        <dbReference type="EMBL" id="MBK1633935.1"/>
    </source>
</evidence>
<accession>A0ABS1CQ07</accession>
<evidence type="ECO:0000256" key="1">
    <source>
        <dbReference type="ARBA" id="ARBA00004948"/>
    </source>
</evidence>
<comment type="caution">
    <text evidence="5">The sequence shown here is derived from an EMBL/GenBank/DDBJ whole genome shotgun (WGS) entry which is preliminary data.</text>
</comment>
<dbReference type="Pfam" id="PF01266">
    <property type="entry name" value="DAO"/>
    <property type="match status" value="1"/>
</dbReference>
<protein>
    <submittedName>
        <fullName evidence="5">Glycine oxidase ThiO</fullName>
    </submittedName>
</protein>
<dbReference type="Gene3D" id="3.30.9.10">
    <property type="entry name" value="D-Amino Acid Oxidase, subunit A, domain 2"/>
    <property type="match status" value="1"/>
</dbReference>
<dbReference type="EMBL" id="NRRV01000149">
    <property type="protein sequence ID" value="MBK1633935.1"/>
    <property type="molecule type" value="Genomic_DNA"/>
</dbReference>
<dbReference type="InterPro" id="IPR036188">
    <property type="entry name" value="FAD/NAD-bd_sf"/>
</dbReference>
<proteinExistence type="predicted"/>
<evidence type="ECO:0000259" key="4">
    <source>
        <dbReference type="Pfam" id="PF01266"/>
    </source>
</evidence>
<dbReference type="SUPFAM" id="SSF51905">
    <property type="entry name" value="FAD/NAD(P)-binding domain"/>
    <property type="match status" value="1"/>
</dbReference>
<dbReference type="PANTHER" id="PTHR13847">
    <property type="entry name" value="SARCOSINE DEHYDROGENASE-RELATED"/>
    <property type="match status" value="1"/>
</dbReference>
<comment type="pathway">
    <text evidence="1">Cofactor biosynthesis; thiamine diphosphate biosynthesis.</text>
</comment>
<dbReference type="SUPFAM" id="SSF54373">
    <property type="entry name" value="FAD-linked reductases, C-terminal domain"/>
    <property type="match status" value="1"/>
</dbReference>
<dbReference type="InterPro" id="IPR012727">
    <property type="entry name" value="Gly_oxidase_ThiO"/>
</dbReference>
<feature type="domain" description="FAD dependent oxidoreductase" evidence="4">
    <location>
        <begin position="8"/>
        <end position="347"/>
    </location>
</feature>
<keyword evidence="2" id="KW-0784">Thiamine biosynthesis</keyword>
<evidence type="ECO:0000313" key="6">
    <source>
        <dbReference type="Proteomes" id="UP000748752"/>
    </source>
</evidence>
<evidence type="ECO:0000256" key="2">
    <source>
        <dbReference type="ARBA" id="ARBA00022977"/>
    </source>
</evidence>
<dbReference type="InterPro" id="IPR006076">
    <property type="entry name" value="FAD-dep_OxRdtase"/>
</dbReference>
<keyword evidence="3" id="KW-0560">Oxidoreductase</keyword>
<dbReference type="Gene3D" id="3.50.50.60">
    <property type="entry name" value="FAD/NAD(P)-binding domain"/>
    <property type="match status" value="1"/>
</dbReference>
<sequence>MTDSQGTDILVIGGGVIGLMTARELAAAGAEVTLVEMGGTGQQASWAGGGILSPLYPWRFAGAVTALATWSQRTYPALCTDLFETTGIDPEYSTSGLMILDAEDHADALAWAAAEQQAVITLSRSRISEKEPGLHTDVREALWFEEIGQVRNPRLTKALRAAIEPKVSIREQEEVLELRVQDGQVRGVRTVSGDIDARRVVVCTGAWTAELLAKIGRKPDIHPVRGQMILFYAKPGQIRHLTLFRERYVIPRRDGRVLIGSTLEDAGFEKRTTAEAKEELYRIATDMFPLLKRSPIEDHWAGLRPGSPSGIPYIGPYPGAEGLYVNAGHFRNGLVTGPASARLLADLLLGRDPILPPSAYALDAARG</sequence>
<name>A0ABS1CQ07_9GAMM</name>
<dbReference type="RefSeq" id="WP_200243554.1">
    <property type="nucleotide sequence ID" value="NZ_NRRV01000149.1"/>
</dbReference>
<reference evidence="5 6" key="1">
    <citation type="journal article" date="2020" name="Microorganisms">
        <title>Osmotic Adaptation and Compatible Solute Biosynthesis of Phototrophic Bacteria as Revealed from Genome Analyses.</title>
        <authorList>
            <person name="Imhoff J.F."/>
            <person name="Rahn T."/>
            <person name="Kunzel S."/>
            <person name="Keller A."/>
            <person name="Neulinger S.C."/>
        </authorList>
    </citation>
    <scope>NUCLEOTIDE SEQUENCE [LARGE SCALE GENOMIC DNA]</scope>
    <source>
        <strain evidence="5 6">DSM 6210</strain>
    </source>
</reference>